<feature type="region of interest" description="Disordered" evidence="1">
    <location>
        <begin position="94"/>
        <end position="114"/>
    </location>
</feature>
<protein>
    <recommendedName>
        <fullName evidence="3">Tail assembly chaperone</fullName>
    </recommendedName>
</protein>
<accession>A0A6M3JWZ7</accession>
<organism evidence="2">
    <name type="scientific">viral metagenome</name>
    <dbReference type="NCBI Taxonomy" id="1070528"/>
    <lineage>
        <taxon>unclassified sequences</taxon>
        <taxon>metagenomes</taxon>
        <taxon>organismal metagenomes</taxon>
    </lineage>
</organism>
<dbReference type="EMBL" id="MT142009">
    <property type="protein sequence ID" value="QJA73195.1"/>
    <property type="molecule type" value="Genomic_DNA"/>
</dbReference>
<evidence type="ECO:0008006" key="3">
    <source>
        <dbReference type="Google" id="ProtNLM"/>
    </source>
</evidence>
<name>A0A6M3JWZ7_9ZZZZ</name>
<reference evidence="2" key="1">
    <citation type="submission" date="2020-03" db="EMBL/GenBank/DDBJ databases">
        <title>The deep terrestrial virosphere.</title>
        <authorList>
            <person name="Holmfeldt K."/>
            <person name="Nilsson E."/>
            <person name="Simone D."/>
            <person name="Lopez-Fernandez M."/>
            <person name="Wu X."/>
            <person name="de Brujin I."/>
            <person name="Lundin D."/>
            <person name="Andersson A."/>
            <person name="Bertilsson S."/>
            <person name="Dopson M."/>
        </authorList>
    </citation>
    <scope>NUCLEOTIDE SEQUENCE</scope>
    <source>
        <strain evidence="2">MM415A02434</strain>
    </source>
</reference>
<sequence length="114" mass="12459">MGWRLPGKNFTVEFEGRKVVCRPFTDGQRKEFRAKLVDLPNDSADADAKLNQMLAGYIMSIEGIEGDIATALAHQTAPFIGRLILQIMQGNALSEEEAGNSSSSSRSQQSVQTN</sequence>
<evidence type="ECO:0000256" key="1">
    <source>
        <dbReference type="SAM" id="MobiDB-lite"/>
    </source>
</evidence>
<evidence type="ECO:0000313" key="2">
    <source>
        <dbReference type="EMBL" id="QJA73195.1"/>
    </source>
</evidence>
<gene>
    <name evidence="2" type="ORF">MM415A02434_0003</name>
</gene>
<dbReference type="AlphaFoldDB" id="A0A6M3JWZ7"/>
<feature type="compositionally biased region" description="Low complexity" evidence="1">
    <location>
        <begin position="101"/>
        <end position="114"/>
    </location>
</feature>
<proteinExistence type="predicted"/>